<feature type="signal peptide" evidence="1">
    <location>
        <begin position="1"/>
        <end position="20"/>
    </location>
</feature>
<feature type="chain" id="PRO_5035903120" description="Succinate dehydrogenase subunit 4, mitochondrial" evidence="1">
    <location>
        <begin position="21"/>
        <end position="247"/>
    </location>
</feature>
<dbReference type="GO" id="GO:0005743">
    <property type="term" value="C:mitochondrial inner membrane"/>
    <property type="evidence" value="ECO:0007669"/>
    <property type="project" value="InterPro"/>
</dbReference>
<dbReference type="AlphaFoldDB" id="A0A8T0UGR2"/>
<protein>
    <recommendedName>
        <fullName evidence="4">Succinate dehydrogenase subunit 4, mitochondrial</fullName>
    </recommendedName>
</protein>
<evidence type="ECO:0008006" key="4">
    <source>
        <dbReference type="Google" id="ProtNLM"/>
    </source>
</evidence>
<name>A0A8T0UGR2_PANVG</name>
<dbReference type="Proteomes" id="UP000823388">
    <property type="component" value="Chromosome 3N"/>
</dbReference>
<evidence type="ECO:0000313" key="3">
    <source>
        <dbReference type="Proteomes" id="UP000823388"/>
    </source>
</evidence>
<dbReference type="GO" id="GO:0045273">
    <property type="term" value="C:respiratory chain complex II (succinate dehydrogenase)"/>
    <property type="evidence" value="ECO:0007669"/>
    <property type="project" value="InterPro"/>
</dbReference>
<dbReference type="PANTHER" id="PTHR36358:SF1">
    <property type="entry name" value="SUCCINATE DEHYDROGENASE SUBUNIT 4, MITOCHONDRIAL"/>
    <property type="match status" value="1"/>
</dbReference>
<evidence type="ECO:0000256" key="1">
    <source>
        <dbReference type="SAM" id="SignalP"/>
    </source>
</evidence>
<organism evidence="2 3">
    <name type="scientific">Panicum virgatum</name>
    <name type="common">Blackwell switchgrass</name>
    <dbReference type="NCBI Taxonomy" id="38727"/>
    <lineage>
        <taxon>Eukaryota</taxon>
        <taxon>Viridiplantae</taxon>
        <taxon>Streptophyta</taxon>
        <taxon>Embryophyta</taxon>
        <taxon>Tracheophyta</taxon>
        <taxon>Spermatophyta</taxon>
        <taxon>Magnoliopsida</taxon>
        <taxon>Liliopsida</taxon>
        <taxon>Poales</taxon>
        <taxon>Poaceae</taxon>
        <taxon>PACMAD clade</taxon>
        <taxon>Panicoideae</taxon>
        <taxon>Panicodae</taxon>
        <taxon>Paniceae</taxon>
        <taxon>Panicinae</taxon>
        <taxon>Panicum</taxon>
        <taxon>Panicum sect. Hiantes</taxon>
    </lineage>
</organism>
<proteinExistence type="predicted"/>
<comment type="caution">
    <text evidence="2">The sequence shown here is derived from an EMBL/GenBank/DDBJ whole genome shotgun (WGS) entry which is preliminary data.</text>
</comment>
<dbReference type="EMBL" id="CM029042">
    <property type="protein sequence ID" value="KAG2619709.1"/>
    <property type="molecule type" value="Genomic_DNA"/>
</dbReference>
<dbReference type="PANTHER" id="PTHR36358">
    <property type="entry name" value="SUCCINATE DEHYDROGENASE SUBUNIT 4, MITOCHONDRIAL"/>
    <property type="match status" value="1"/>
</dbReference>
<evidence type="ECO:0000313" key="2">
    <source>
        <dbReference type="EMBL" id="KAG2619709.1"/>
    </source>
</evidence>
<sequence length="247" mass="26684">MIPCGRAVCPCALLLPTTAAFSPTEPLAMASRILARSKALPLAAALTRAAADAALPLAGTRALSSLSRYPGAPSPHGLGKVLGFEPTSRLSEAHFFPRWFSSVASNGSPMQKSQIPEINKSGAELKQSSAQKSSEGATPKVVAFSPLEAAIAKPRSSPLTIESSKVRRSEIATQVTFYMIPALLLVSKNSISTSLLVGAVFHQVYMFHKEILLDYVHHDITRKWSLIYFKLLLLVMAKDTIVYFNLF</sequence>
<dbReference type="GO" id="GO:0006121">
    <property type="term" value="P:mitochondrial electron transport, succinate to ubiquinone"/>
    <property type="evidence" value="ECO:0007669"/>
    <property type="project" value="InterPro"/>
</dbReference>
<keyword evidence="3" id="KW-1185">Reference proteome</keyword>
<gene>
    <name evidence="2" type="ORF">PVAP13_3NG108700</name>
</gene>
<accession>A0A8T0UGR2</accession>
<dbReference type="GO" id="GO:0006099">
    <property type="term" value="P:tricarboxylic acid cycle"/>
    <property type="evidence" value="ECO:0007669"/>
    <property type="project" value="InterPro"/>
</dbReference>
<dbReference type="InterPro" id="IPR044963">
    <property type="entry name" value="SDH4"/>
</dbReference>
<keyword evidence="1" id="KW-0732">Signal</keyword>
<reference evidence="2" key="1">
    <citation type="submission" date="2020-05" db="EMBL/GenBank/DDBJ databases">
        <title>WGS assembly of Panicum virgatum.</title>
        <authorList>
            <person name="Lovell J.T."/>
            <person name="Jenkins J."/>
            <person name="Shu S."/>
            <person name="Juenger T.E."/>
            <person name="Schmutz J."/>
        </authorList>
    </citation>
    <scope>NUCLEOTIDE SEQUENCE</scope>
    <source>
        <strain evidence="2">AP13</strain>
    </source>
</reference>